<dbReference type="AlphaFoldDB" id="A0A232LVA8"/>
<accession>A0A232LVA8</accession>
<dbReference type="OrthoDB" id="2117453at2759"/>
<evidence type="ECO:0000313" key="2">
    <source>
        <dbReference type="Proteomes" id="UP000243515"/>
    </source>
</evidence>
<proteinExistence type="predicted"/>
<evidence type="ECO:0008006" key="3">
    <source>
        <dbReference type="Google" id="ProtNLM"/>
    </source>
</evidence>
<reference evidence="1 2" key="1">
    <citation type="journal article" date="2015" name="Environ. Microbiol.">
        <title>Metagenome sequence of Elaphomyces granulatus from sporocarp tissue reveals Ascomycota ectomycorrhizal fingerprints of genome expansion and a Proteobacteria-rich microbiome.</title>
        <authorList>
            <person name="Quandt C.A."/>
            <person name="Kohler A."/>
            <person name="Hesse C.N."/>
            <person name="Sharpton T.J."/>
            <person name="Martin F."/>
            <person name="Spatafora J.W."/>
        </authorList>
    </citation>
    <scope>NUCLEOTIDE SEQUENCE [LARGE SCALE GENOMIC DNA]</scope>
    <source>
        <strain evidence="1 2">OSC145934</strain>
    </source>
</reference>
<name>A0A232LVA8_9EURO</name>
<keyword evidence="2" id="KW-1185">Reference proteome</keyword>
<comment type="caution">
    <text evidence="1">The sequence shown here is derived from an EMBL/GenBank/DDBJ whole genome shotgun (WGS) entry which is preliminary data.</text>
</comment>
<dbReference type="EMBL" id="NPHW01004575">
    <property type="protein sequence ID" value="OXV07767.1"/>
    <property type="molecule type" value="Genomic_DNA"/>
</dbReference>
<dbReference type="Proteomes" id="UP000243515">
    <property type="component" value="Unassembled WGS sequence"/>
</dbReference>
<organism evidence="1 2">
    <name type="scientific">Elaphomyces granulatus</name>
    <dbReference type="NCBI Taxonomy" id="519963"/>
    <lineage>
        <taxon>Eukaryota</taxon>
        <taxon>Fungi</taxon>
        <taxon>Dikarya</taxon>
        <taxon>Ascomycota</taxon>
        <taxon>Pezizomycotina</taxon>
        <taxon>Eurotiomycetes</taxon>
        <taxon>Eurotiomycetidae</taxon>
        <taxon>Eurotiales</taxon>
        <taxon>Elaphomycetaceae</taxon>
        <taxon>Elaphomyces</taxon>
    </lineage>
</organism>
<protein>
    <recommendedName>
        <fullName evidence="3">MARVEL domain-containing protein</fullName>
    </recommendedName>
</protein>
<sequence>MRPLDIILLILLPLSLAFAAVELGLSAYGVHSSSGTVESICFVPFIGYGDCDVKLKPPAIIIFIVFASAWTLLTVGGGFLLSLLVGKNNPVGANKWLAPILITLYGINMVFWLAAFADVVSQLGGEVDATAIINAGVAFAVLLWITFTALFILTILGVCDVLKSSFVGYMSLKGDSAVAKSMSEVQTNAYGTHELIQQQP</sequence>
<evidence type="ECO:0000313" key="1">
    <source>
        <dbReference type="EMBL" id="OXV07767.1"/>
    </source>
</evidence>
<gene>
    <name evidence="1" type="ORF">Egran_04469</name>
</gene>